<proteinExistence type="predicted"/>
<evidence type="ECO:0000313" key="2">
    <source>
        <dbReference type="EMBL" id="WMV24366.1"/>
    </source>
</evidence>
<dbReference type="InterPro" id="IPR051564">
    <property type="entry name" value="LRR_receptor-like_kinase"/>
</dbReference>
<feature type="domain" description="Serine-threonine/tyrosine-protein kinase catalytic" evidence="1">
    <location>
        <begin position="4"/>
        <end position="51"/>
    </location>
</feature>
<name>A0AAF0TLU1_SOLVR</name>
<dbReference type="Pfam" id="PF07714">
    <property type="entry name" value="PK_Tyr_Ser-Thr"/>
    <property type="match status" value="1"/>
</dbReference>
<dbReference type="Proteomes" id="UP001234989">
    <property type="component" value="Chromosome 4"/>
</dbReference>
<evidence type="ECO:0000313" key="3">
    <source>
        <dbReference type="Proteomes" id="UP001234989"/>
    </source>
</evidence>
<accession>A0AAF0TLU1</accession>
<dbReference type="PANTHER" id="PTHR48055">
    <property type="entry name" value="LEUCINE-RICH REPEAT RECEPTOR PROTEIN KINASE EMS1"/>
    <property type="match status" value="1"/>
</dbReference>
<protein>
    <recommendedName>
        <fullName evidence="1">Serine-threonine/tyrosine-protein kinase catalytic domain-containing protein</fullName>
    </recommendedName>
</protein>
<feature type="non-terminal residue" evidence="2">
    <location>
        <position position="109"/>
    </location>
</feature>
<organism evidence="2 3">
    <name type="scientific">Solanum verrucosum</name>
    <dbReference type="NCBI Taxonomy" id="315347"/>
    <lineage>
        <taxon>Eukaryota</taxon>
        <taxon>Viridiplantae</taxon>
        <taxon>Streptophyta</taxon>
        <taxon>Embryophyta</taxon>
        <taxon>Tracheophyta</taxon>
        <taxon>Spermatophyta</taxon>
        <taxon>Magnoliopsida</taxon>
        <taxon>eudicotyledons</taxon>
        <taxon>Gunneridae</taxon>
        <taxon>Pentapetalae</taxon>
        <taxon>asterids</taxon>
        <taxon>lamiids</taxon>
        <taxon>Solanales</taxon>
        <taxon>Solanaceae</taxon>
        <taxon>Solanoideae</taxon>
        <taxon>Solaneae</taxon>
        <taxon>Solanum</taxon>
    </lineage>
</organism>
<sequence>MATIGYAALEYIMGSKVSILGDMYSFGILKLEIFTGRRPTYTLFQASSSRHHFVETTSIAKESYGDSRQTTFRGEISKETNGKEYWGSIKKEEMECLVSILEIGVDKSL</sequence>
<dbReference type="InterPro" id="IPR001245">
    <property type="entry name" value="Ser-Thr/Tyr_kinase_cat_dom"/>
</dbReference>
<reference evidence="2" key="1">
    <citation type="submission" date="2023-08" db="EMBL/GenBank/DDBJ databases">
        <title>A de novo genome assembly of Solanum verrucosum Schlechtendal, a Mexican diploid species geographically isolated from the other diploid A-genome species in potato relatives.</title>
        <authorList>
            <person name="Hosaka K."/>
        </authorList>
    </citation>
    <scope>NUCLEOTIDE SEQUENCE</scope>
    <source>
        <tissue evidence="2">Young leaves</tissue>
    </source>
</reference>
<dbReference type="SUPFAM" id="SSF56112">
    <property type="entry name" value="Protein kinase-like (PK-like)"/>
    <property type="match status" value="1"/>
</dbReference>
<dbReference type="EMBL" id="CP133615">
    <property type="protein sequence ID" value="WMV24366.1"/>
    <property type="molecule type" value="Genomic_DNA"/>
</dbReference>
<keyword evidence="3" id="KW-1185">Reference proteome</keyword>
<dbReference type="GO" id="GO:0004672">
    <property type="term" value="F:protein kinase activity"/>
    <property type="evidence" value="ECO:0007669"/>
    <property type="project" value="InterPro"/>
</dbReference>
<dbReference type="PANTHER" id="PTHR48055:SF61">
    <property type="entry name" value="LEUCINE RICH REPEAT CONTAINING PROTEIN"/>
    <property type="match status" value="1"/>
</dbReference>
<evidence type="ECO:0000259" key="1">
    <source>
        <dbReference type="Pfam" id="PF07714"/>
    </source>
</evidence>
<dbReference type="GO" id="GO:0016020">
    <property type="term" value="C:membrane"/>
    <property type="evidence" value="ECO:0007669"/>
    <property type="project" value="TreeGrafter"/>
</dbReference>
<gene>
    <name evidence="2" type="ORF">MTR67_017751</name>
</gene>
<dbReference type="Gene3D" id="1.10.510.10">
    <property type="entry name" value="Transferase(Phosphotransferase) domain 1"/>
    <property type="match status" value="1"/>
</dbReference>
<dbReference type="AlphaFoldDB" id="A0AAF0TLU1"/>
<dbReference type="InterPro" id="IPR011009">
    <property type="entry name" value="Kinase-like_dom_sf"/>
</dbReference>